<protein>
    <submittedName>
        <fullName evidence="5">XRE family transcriptional regulator</fullName>
    </submittedName>
</protein>
<dbReference type="InterPro" id="IPR050807">
    <property type="entry name" value="TransReg_Diox_bact_type"/>
</dbReference>
<proteinExistence type="predicted"/>
<dbReference type="SMART" id="SM00530">
    <property type="entry name" value="HTH_XRE"/>
    <property type="match status" value="1"/>
</dbReference>
<dbReference type="Gene3D" id="1.10.260.40">
    <property type="entry name" value="lambda repressor-like DNA-binding domains"/>
    <property type="match status" value="1"/>
</dbReference>
<dbReference type="RefSeq" id="WP_078195754.1">
    <property type="nucleotide sequence ID" value="NZ_CP017757.2"/>
</dbReference>
<dbReference type="AlphaFoldDB" id="A0A1U9ULE8"/>
<dbReference type="GO" id="GO:0003700">
    <property type="term" value="F:DNA-binding transcription factor activity"/>
    <property type="evidence" value="ECO:0007669"/>
    <property type="project" value="TreeGrafter"/>
</dbReference>
<gene>
    <name evidence="5" type="ORF">BJN34_05765</name>
</gene>
<dbReference type="EMBL" id="CP017757">
    <property type="protein sequence ID" value="AQV93399.1"/>
    <property type="molecule type" value="Genomic_DNA"/>
</dbReference>
<dbReference type="Pfam" id="PF01381">
    <property type="entry name" value="HTH_3"/>
    <property type="match status" value="1"/>
</dbReference>
<dbReference type="InterPro" id="IPR001387">
    <property type="entry name" value="Cro/C1-type_HTH"/>
</dbReference>
<dbReference type="PANTHER" id="PTHR46797">
    <property type="entry name" value="HTH-TYPE TRANSCRIPTIONAL REGULATOR"/>
    <property type="match status" value="1"/>
</dbReference>
<evidence type="ECO:0000256" key="3">
    <source>
        <dbReference type="ARBA" id="ARBA00023163"/>
    </source>
</evidence>
<dbReference type="PROSITE" id="PS50943">
    <property type="entry name" value="HTH_CROC1"/>
    <property type="match status" value="1"/>
</dbReference>
<organism evidence="5 6">
    <name type="scientific">Cupriavidus necator</name>
    <name type="common">Alcaligenes eutrophus</name>
    <name type="synonym">Ralstonia eutropha</name>
    <dbReference type="NCBI Taxonomy" id="106590"/>
    <lineage>
        <taxon>Bacteria</taxon>
        <taxon>Pseudomonadati</taxon>
        <taxon>Pseudomonadota</taxon>
        <taxon>Betaproteobacteria</taxon>
        <taxon>Burkholderiales</taxon>
        <taxon>Burkholderiaceae</taxon>
        <taxon>Cupriavidus</taxon>
    </lineage>
</organism>
<accession>A0A1U9ULE8</accession>
<dbReference type="PANTHER" id="PTHR46797:SF23">
    <property type="entry name" value="HTH-TYPE TRANSCRIPTIONAL REGULATOR SUTR"/>
    <property type="match status" value="1"/>
</dbReference>
<dbReference type="CDD" id="cd00093">
    <property type="entry name" value="HTH_XRE"/>
    <property type="match status" value="1"/>
</dbReference>
<sequence>MTSRNLRLFGLHLAWLRKQRGWSQETLSLESGLSRSYLSGIESGKRNLALINICRLAETLAVPTSEMLAFSRHDASQLQVEQSRAPFGNRQRAAIEATVHHMAELTEPELNLVAAVARALAGKGSFRPALAHAGTGAKSAPDADGSDEG</sequence>
<dbReference type="OrthoDB" id="1097442at2"/>
<dbReference type="GO" id="GO:0003677">
    <property type="term" value="F:DNA binding"/>
    <property type="evidence" value="ECO:0007669"/>
    <property type="project" value="UniProtKB-KW"/>
</dbReference>
<evidence type="ECO:0000256" key="1">
    <source>
        <dbReference type="ARBA" id="ARBA00023015"/>
    </source>
</evidence>
<keyword evidence="3" id="KW-0804">Transcription</keyword>
<dbReference type="Proteomes" id="UP000189627">
    <property type="component" value="Chromosome 1"/>
</dbReference>
<keyword evidence="2" id="KW-0238">DNA-binding</keyword>
<evidence type="ECO:0000259" key="4">
    <source>
        <dbReference type="PROSITE" id="PS50943"/>
    </source>
</evidence>
<evidence type="ECO:0000256" key="2">
    <source>
        <dbReference type="ARBA" id="ARBA00023125"/>
    </source>
</evidence>
<reference evidence="6" key="1">
    <citation type="submission" date="2017-02" db="EMBL/GenBank/DDBJ databases">
        <title>Complete genome sequence of Cupriavidus necator strain NH9, a 3-chlorobenzoate degrader.</title>
        <authorList>
            <person name="Moriuchi R."/>
            <person name="Dohra H."/>
            <person name="Ogawa N."/>
        </authorList>
    </citation>
    <scope>NUCLEOTIDE SEQUENCE [LARGE SCALE GENOMIC DNA]</scope>
    <source>
        <strain evidence="6">NH9</strain>
    </source>
</reference>
<dbReference type="InterPro" id="IPR010982">
    <property type="entry name" value="Lambda_DNA-bd_dom_sf"/>
</dbReference>
<evidence type="ECO:0000313" key="6">
    <source>
        <dbReference type="Proteomes" id="UP000189627"/>
    </source>
</evidence>
<name>A0A1U9ULE8_CUPNE</name>
<keyword evidence="1" id="KW-0805">Transcription regulation</keyword>
<feature type="domain" description="HTH cro/C1-type" evidence="4">
    <location>
        <begin position="16"/>
        <end position="67"/>
    </location>
</feature>
<dbReference type="SUPFAM" id="SSF47413">
    <property type="entry name" value="lambda repressor-like DNA-binding domains"/>
    <property type="match status" value="1"/>
</dbReference>
<evidence type="ECO:0000313" key="5">
    <source>
        <dbReference type="EMBL" id="AQV93399.1"/>
    </source>
</evidence>
<dbReference type="KEGG" id="cuh:BJN34_05765"/>
<dbReference type="GO" id="GO:0005829">
    <property type="term" value="C:cytosol"/>
    <property type="evidence" value="ECO:0007669"/>
    <property type="project" value="TreeGrafter"/>
</dbReference>